<dbReference type="Gene3D" id="3.40.50.2000">
    <property type="entry name" value="Glycogen Phosphorylase B"/>
    <property type="match status" value="1"/>
</dbReference>
<dbReference type="AlphaFoldDB" id="A0A4S1DZX2"/>
<dbReference type="GO" id="GO:0016740">
    <property type="term" value="F:transferase activity"/>
    <property type="evidence" value="ECO:0007669"/>
    <property type="project" value="UniProtKB-KW"/>
</dbReference>
<dbReference type="EMBL" id="SRSO01000006">
    <property type="protein sequence ID" value="TGV03585.1"/>
    <property type="molecule type" value="Genomic_DNA"/>
</dbReference>
<dbReference type="SUPFAM" id="SSF53756">
    <property type="entry name" value="UDP-Glycosyltransferase/glycogen phosphorylase"/>
    <property type="match status" value="1"/>
</dbReference>
<accession>A0A4S1DZX2</accession>
<keyword evidence="3" id="KW-1185">Reference proteome</keyword>
<evidence type="ECO:0000259" key="1">
    <source>
        <dbReference type="Pfam" id="PF13524"/>
    </source>
</evidence>
<dbReference type="OrthoDB" id="1163388at2"/>
<name>A0A4S1DZX2_9FLAO</name>
<feature type="domain" description="Spore protein YkvP/CgeB glycosyl transferase-like" evidence="1">
    <location>
        <begin position="294"/>
        <end position="376"/>
    </location>
</feature>
<proteinExistence type="predicted"/>
<dbReference type="Proteomes" id="UP000307602">
    <property type="component" value="Unassembled WGS sequence"/>
</dbReference>
<evidence type="ECO:0000313" key="2">
    <source>
        <dbReference type="EMBL" id="TGV03585.1"/>
    </source>
</evidence>
<gene>
    <name evidence="2" type="ORF">EM932_06040</name>
</gene>
<sequence length="386" mass="44912">MQTIKELQSFLNSKTKFEERYPRYKHKDDKIHLLYVSPCLNTSGFYRMILPALEMNKTATHSAIITNIENWDFNKNFENYETRIDERLLLWADYIIFPPVLSDISYLIKAIRALNPNIQLVMDLDYNYHEIPKTHPRSAKITSTHKEFLLISLAQMDVATGANIHLLDYYATLLEKKYEDSNVYMECLPSLVSRFGYEDILPMPSRKSEVIRIGIIGKPSSAILSLKGVLQKINSTYKDKVEFIFFGWNKKRSETETLFKDIDFTIEKSVSFLNYFNVLHKLSLDIALLPTEKNMFNKHKSYTKFLELSVFGIPVIASINHSAKLVLKEGETGLLANTEAEWLEAIELLIKDSDYREQLSRNALKKVWRSHGFNIRNIELITDLFI</sequence>
<reference evidence="2 3" key="1">
    <citation type="submission" date="2019-04" db="EMBL/GenBank/DDBJ databases">
        <authorList>
            <person name="Liu A."/>
        </authorList>
    </citation>
    <scope>NUCLEOTIDE SEQUENCE [LARGE SCALE GENOMIC DNA]</scope>
    <source>
        <strain evidence="2 3">RZ03</strain>
    </source>
</reference>
<dbReference type="Pfam" id="PF13524">
    <property type="entry name" value="Glyco_trans_1_2"/>
    <property type="match status" value="1"/>
</dbReference>
<keyword evidence="2" id="KW-0808">Transferase</keyword>
<organism evidence="2 3">
    <name type="scientific">Flavivirga rizhaonensis</name>
    <dbReference type="NCBI Taxonomy" id="2559571"/>
    <lineage>
        <taxon>Bacteria</taxon>
        <taxon>Pseudomonadati</taxon>
        <taxon>Bacteroidota</taxon>
        <taxon>Flavobacteriia</taxon>
        <taxon>Flavobacteriales</taxon>
        <taxon>Flavobacteriaceae</taxon>
        <taxon>Flavivirga</taxon>
    </lineage>
</organism>
<protein>
    <submittedName>
        <fullName evidence="2">Glycosyltransferase</fullName>
    </submittedName>
</protein>
<dbReference type="RefSeq" id="WP_135876279.1">
    <property type="nucleotide sequence ID" value="NZ_SRSO01000006.1"/>
</dbReference>
<comment type="caution">
    <text evidence="2">The sequence shown here is derived from an EMBL/GenBank/DDBJ whole genome shotgun (WGS) entry which is preliminary data.</text>
</comment>
<dbReference type="InterPro" id="IPR055259">
    <property type="entry name" value="YkvP/CgeB_Glyco_trans-like"/>
</dbReference>
<evidence type="ECO:0000313" key="3">
    <source>
        <dbReference type="Proteomes" id="UP000307602"/>
    </source>
</evidence>